<evidence type="ECO:0000256" key="1">
    <source>
        <dbReference type="ARBA" id="ARBA00010495"/>
    </source>
</evidence>
<feature type="region of interest" description="Disordered" evidence="4">
    <location>
        <begin position="106"/>
        <end position="152"/>
    </location>
</feature>
<evidence type="ECO:0000313" key="6">
    <source>
        <dbReference type="Proteomes" id="UP000694541"/>
    </source>
</evidence>
<dbReference type="PANTHER" id="PTHR22012:SF2">
    <property type="entry name" value="FIBROUS SHEATH-INTERACTING PROTEIN 1"/>
    <property type="match status" value="1"/>
</dbReference>
<protein>
    <recommendedName>
        <fullName evidence="2">Fibrous sheath-interacting protein 1</fullName>
    </recommendedName>
</protein>
<comment type="similarity">
    <text evidence="1">Belongs to the FSIP1 family.</text>
</comment>
<dbReference type="AlphaFoldDB" id="A0A8B9MEN7"/>
<feature type="region of interest" description="Disordered" evidence="4">
    <location>
        <begin position="36"/>
        <end position="82"/>
    </location>
</feature>
<feature type="compositionally biased region" description="Polar residues" evidence="4">
    <location>
        <begin position="14"/>
        <end position="23"/>
    </location>
</feature>
<reference evidence="5" key="1">
    <citation type="submission" date="2025-08" db="UniProtKB">
        <authorList>
            <consortium name="Ensembl"/>
        </authorList>
    </citation>
    <scope>IDENTIFICATION</scope>
</reference>
<reference evidence="5" key="2">
    <citation type="submission" date="2025-09" db="UniProtKB">
        <authorList>
            <consortium name="Ensembl"/>
        </authorList>
    </citation>
    <scope>IDENTIFICATION</scope>
</reference>
<keyword evidence="6" id="KW-1185">Reference proteome</keyword>
<evidence type="ECO:0000313" key="5">
    <source>
        <dbReference type="Ensembl" id="ENSANIP00000006356.1"/>
    </source>
</evidence>
<feature type="compositionally biased region" description="Polar residues" evidence="4">
    <location>
        <begin position="132"/>
        <end position="146"/>
    </location>
</feature>
<organism evidence="5 6">
    <name type="scientific">Accipiter nisus</name>
    <name type="common">Eurasian sparrowhawk</name>
    <dbReference type="NCBI Taxonomy" id="211598"/>
    <lineage>
        <taxon>Eukaryota</taxon>
        <taxon>Metazoa</taxon>
        <taxon>Chordata</taxon>
        <taxon>Craniata</taxon>
        <taxon>Vertebrata</taxon>
        <taxon>Euteleostomi</taxon>
        <taxon>Archelosauria</taxon>
        <taxon>Archosauria</taxon>
        <taxon>Dinosauria</taxon>
        <taxon>Saurischia</taxon>
        <taxon>Theropoda</taxon>
        <taxon>Coelurosauria</taxon>
        <taxon>Aves</taxon>
        <taxon>Neognathae</taxon>
        <taxon>Neoaves</taxon>
        <taxon>Telluraves</taxon>
        <taxon>Accipitrimorphae</taxon>
        <taxon>Accipitriformes</taxon>
        <taxon>Accipitridae</taxon>
        <taxon>Accipitrinae</taxon>
        <taxon>Accipiter</taxon>
    </lineage>
</organism>
<dbReference type="Ensembl" id="ENSANIT00000006570.1">
    <property type="protein sequence ID" value="ENSANIP00000006356.1"/>
    <property type="gene ID" value="ENSANIG00000004287.1"/>
</dbReference>
<feature type="compositionally biased region" description="Basic and acidic residues" evidence="4">
    <location>
        <begin position="57"/>
        <end position="81"/>
    </location>
</feature>
<evidence type="ECO:0000256" key="3">
    <source>
        <dbReference type="ARBA" id="ARBA00023054"/>
    </source>
</evidence>
<evidence type="ECO:0000256" key="4">
    <source>
        <dbReference type="SAM" id="MobiDB-lite"/>
    </source>
</evidence>
<name>A0A8B9MEN7_9AVES</name>
<dbReference type="InterPro" id="IPR026246">
    <property type="entry name" value="Fsip1"/>
</dbReference>
<dbReference type="Pfam" id="PF15554">
    <property type="entry name" value="FSIP1"/>
    <property type="match status" value="1"/>
</dbReference>
<keyword evidence="3" id="KW-0175">Coiled coil</keyword>
<evidence type="ECO:0000256" key="2">
    <source>
        <dbReference type="ARBA" id="ARBA00019480"/>
    </source>
</evidence>
<sequence length="330" mass="37304">MDITRGSLDKISRPASSSRAYPNCRSLNTSIELLTPEPHLPKVDSPVSLAGSHQRGSLKDCCLEENKGDDREKSDVKEVRTDQQTTLASTTFFLQEERMLNPNELSGCMSNSDSGDDSTETETLKFCEPSQGKPSNAKAANSSNLEYSEETGVDPQIQAAIKKMNKLDTILAKKHLKERAIKKQGKEMRAKLWKELQSIRTTGSHDEIENTKLFLALISSWQDKADPSHAKEDEICTSVFHTQINPEDYDCHKPQHNQGLYSRNHLKMKSGAVYSFKCSVIFFVFRRNCMDVVTNLSLQTTHFTFCYADYCKGCIALWIKYFLAKIKHLC</sequence>
<proteinExistence type="inferred from homology"/>
<dbReference type="PANTHER" id="PTHR22012">
    <property type="entry name" value="FIBROUS SHEATH INTERACTING PROTEIN 1"/>
    <property type="match status" value="1"/>
</dbReference>
<accession>A0A8B9MEN7</accession>
<dbReference type="Proteomes" id="UP000694541">
    <property type="component" value="Unplaced"/>
</dbReference>
<feature type="region of interest" description="Disordered" evidence="4">
    <location>
        <begin position="1"/>
        <end position="23"/>
    </location>
</feature>